<accession>A0A8E2ATP1</accession>
<organism evidence="1 2">
    <name type="scientific">Obba rivulosa</name>
    <dbReference type="NCBI Taxonomy" id="1052685"/>
    <lineage>
        <taxon>Eukaryota</taxon>
        <taxon>Fungi</taxon>
        <taxon>Dikarya</taxon>
        <taxon>Basidiomycota</taxon>
        <taxon>Agaricomycotina</taxon>
        <taxon>Agaricomycetes</taxon>
        <taxon>Polyporales</taxon>
        <taxon>Gelatoporiaceae</taxon>
        <taxon>Obba</taxon>
    </lineage>
</organism>
<protein>
    <submittedName>
        <fullName evidence="1">Uncharacterized protein</fullName>
    </submittedName>
</protein>
<name>A0A8E2ATP1_9APHY</name>
<sequence>MRSSLHISQSVLGEGQQIARAYEERRNVGRMKLYADTLSMVMKAQPQMSPNEAVSYIEARWSDPAFLESCNQAFIESGLTDDRLFATDVIFLFFPDKIYGVEQWVEDLEGRIPLLRRAMNKYTIHDWPTHARDILMSAPYKCSDKMIAALWYMCKEYLKV</sequence>
<evidence type="ECO:0000313" key="2">
    <source>
        <dbReference type="Proteomes" id="UP000250043"/>
    </source>
</evidence>
<dbReference type="AlphaFoldDB" id="A0A8E2ATP1"/>
<keyword evidence="2" id="KW-1185">Reference proteome</keyword>
<gene>
    <name evidence="1" type="ORF">OBBRIDRAFT_887461</name>
</gene>
<proteinExistence type="predicted"/>
<dbReference type="EMBL" id="KV722398">
    <property type="protein sequence ID" value="OCH90768.1"/>
    <property type="molecule type" value="Genomic_DNA"/>
</dbReference>
<dbReference type="Proteomes" id="UP000250043">
    <property type="component" value="Unassembled WGS sequence"/>
</dbReference>
<reference evidence="1 2" key="1">
    <citation type="submission" date="2016-07" db="EMBL/GenBank/DDBJ databases">
        <title>Draft genome of the white-rot fungus Obba rivulosa 3A-2.</title>
        <authorList>
            <consortium name="DOE Joint Genome Institute"/>
            <person name="Miettinen O."/>
            <person name="Riley R."/>
            <person name="Acob R."/>
            <person name="Barry K."/>
            <person name="Cullen D."/>
            <person name="De Vries R."/>
            <person name="Hainaut M."/>
            <person name="Hatakka A."/>
            <person name="Henrissat B."/>
            <person name="Hilden K."/>
            <person name="Kuo R."/>
            <person name="Labutti K."/>
            <person name="Lipzen A."/>
            <person name="Makela M.R."/>
            <person name="Sandor L."/>
            <person name="Spatafora J.W."/>
            <person name="Grigoriev I.V."/>
            <person name="Hibbett D.S."/>
        </authorList>
    </citation>
    <scope>NUCLEOTIDE SEQUENCE [LARGE SCALE GENOMIC DNA]</scope>
    <source>
        <strain evidence="1 2">3A-2</strain>
    </source>
</reference>
<evidence type="ECO:0000313" key="1">
    <source>
        <dbReference type="EMBL" id="OCH90768.1"/>
    </source>
</evidence>